<organism evidence="3">
    <name type="scientific">Ignavibacterium album</name>
    <dbReference type="NCBI Taxonomy" id="591197"/>
    <lineage>
        <taxon>Bacteria</taxon>
        <taxon>Pseudomonadati</taxon>
        <taxon>Ignavibacteriota</taxon>
        <taxon>Ignavibacteria</taxon>
        <taxon>Ignavibacteriales</taxon>
        <taxon>Ignavibacteriaceae</taxon>
        <taxon>Ignavibacterium</taxon>
    </lineage>
</organism>
<proteinExistence type="predicted"/>
<feature type="transmembrane region" description="Helical" evidence="1">
    <location>
        <begin position="357"/>
        <end position="375"/>
    </location>
</feature>
<dbReference type="EMBL" id="DSUJ01000011">
    <property type="protein sequence ID" value="HFI92528.1"/>
    <property type="molecule type" value="Genomic_DNA"/>
</dbReference>
<dbReference type="AlphaFoldDB" id="A0A7V2ZMG5"/>
<feature type="transmembrane region" description="Helical" evidence="1">
    <location>
        <begin position="149"/>
        <end position="170"/>
    </location>
</feature>
<feature type="transmembrane region" description="Helical" evidence="1">
    <location>
        <begin position="43"/>
        <end position="65"/>
    </location>
</feature>
<keyword evidence="1" id="KW-1133">Transmembrane helix</keyword>
<keyword evidence="1" id="KW-0472">Membrane</keyword>
<evidence type="ECO:0000313" key="3">
    <source>
        <dbReference type="EMBL" id="HFI92528.1"/>
    </source>
</evidence>
<feature type="transmembrane region" description="Helical" evidence="1">
    <location>
        <begin position="223"/>
        <end position="242"/>
    </location>
</feature>
<evidence type="ECO:0000259" key="2">
    <source>
        <dbReference type="Pfam" id="PF07786"/>
    </source>
</evidence>
<feature type="transmembrane region" description="Helical" evidence="1">
    <location>
        <begin position="117"/>
        <end position="137"/>
    </location>
</feature>
<feature type="transmembrane region" description="Helical" evidence="1">
    <location>
        <begin position="254"/>
        <end position="275"/>
    </location>
</feature>
<reference evidence="3" key="1">
    <citation type="journal article" date="2020" name="mSystems">
        <title>Genome- and Community-Level Interaction Insights into Carbon Utilization and Element Cycling Functions of Hydrothermarchaeota in Hydrothermal Sediment.</title>
        <authorList>
            <person name="Zhou Z."/>
            <person name="Liu Y."/>
            <person name="Xu W."/>
            <person name="Pan J."/>
            <person name="Luo Z.H."/>
            <person name="Li M."/>
        </authorList>
    </citation>
    <scope>NUCLEOTIDE SEQUENCE [LARGE SCALE GENOMIC DNA]</scope>
    <source>
        <strain evidence="3">SpSt-479</strain>
    </source>
</reference>
<feature type="domain" description="Heparan-alpha-glucosaminide N-acetyltransferase catalytic" evidence="2">
    <location>
        <begin position="6"/>
        <end position="236"/>
    </location>
</feature>
<keyword evidence="1" id="KW-0812">Transmembrane</keyword>
<feature type="transmembrane region" description="Helical" evidence="1">
    <location>
        <begin position="190"/>
        <end position="211"/>
    </location>
</feature>
<feature type="transmembrane region" description="Helical" evidence="1">
    <location>
        <begin position="296"/>
        <end position="317"/>
    </location>
</feature>
<dbReference type="Pfam" id="PF07786">
    <property type="entry name" value="HGSNAT_cat"/>
    <property type="match status" value="1"/>
</dbReference>
<sequence>MKEKVRYISADLLRGLVIIIMIEVHVFNAFLLPELKQTSWFSILNFINGLVAPSFLFVSGFAFEVSSGSKLDEMRKLGKAFWKKIGRIFQIILIGYALHLPYYSFSKVISKSTTQQLEGFFAVDVLQCIGFGLLFLFLTRLMIKSHKTYYIFILVSLITVTLISPILWKIDFNRFFHPIVGNYFNRLHGSLFPIFPWLNFLLAGALFAKYFVDAITKNSEEIFVQKSALAGIITLLIGHTFYSGLFSQEFTSIIPNPIFFLERLGYILVLFYLCWLSDKKFNFKPAFILDASRESLLVYWLHLIIIYGMFWNGKSLASKIGMTMNVAEAIGATIILVVLMIVVAKIWGWMKKTNPRYSSLGVKIFVVALLIFFIFS</sequence>
<feature type="transmembrane region" description="Helical" evidence="1">
    <location>
        <begin position="329"/>
        <end position="350"/>
    </location>
</feature>
<name>A0A7V2ZMG5_9BACT</name>
<gene>
    <name evidence="3" type="ORF">ENS31_13505</name>
</gene>
<feature type="transmembrane region" description="Helical" evidence="1">
    <location>
        <begin position="12"/>
        <end position="31"/>
    </location>
</feature>
<comment type="caution">
    <text evidence="3">The sequence shown here is derived from an EMBL/GenBank/DDBJ whole genome shotgun (WGS) entry which is preliminary data.</text>
</comment>
<evidence type="ECO:0000256" key="1">
    <source>
        <dbReference type="SAM" id="Phobius"/>
    </source>
</evidence>
<feature type="transmembrane region" description="Helical" evidence="1">
    <location>
        <begin position="85"/>
        <end position="105"/>
    </location>
</feature>
<protein>
    <submittedName>
        <fullName evidence="3">DUF1624 domain-containing protein</fullName>
    </submittedName>
</protein>
<accession>A0A7V2ZMG5</accession>
<dbReference type="InterPro" id="IPR012429">
    <property type="entry name" value="HGSNAT_cat"/>
</dbReference>